<dbReference type="AlphaFoldDB" id="A0A4U9XKK8"/>
<dbReference type="Gene3D" id="3.40.930.10">
    <property type="entry name" value="Mannitol-specific EII, Chain A"/>
    <property type="match status" value="1"/>
</dbReference>
<keyword evidence="4" id="KW-0804">Transcription</keyword>
<dbReference type="Pfam" id="PF00874">
    <property type="entry name" value="PRD"/>
    <property type="match status" value="1"/>
</dbReference>
<proteinExistence type="predicted"/>
<dbReference type="CDD" id="cd05568">
    <property type="entry name" value="PTS_IIB_bgl_like"/>
    <property type="match status" value="1"/>
</dbReference>
<dbReference type="Gene3D" id="1.10.10.10">
    <property type="entry name" value="Winged helix-like DNA-binding domain superfamily/Winged helix DNA-binding domain"/>
    <property type="match status" value="1"/>
</dbReference>
<keyword evidence="1" id="KW-0808">Transferase</keyword>
<dbReference type="InterPro" id="IPR002178">
    <property type="entry name" value="PTS_EIIA_type-2_dom"/>
</dbReference>
<dbReference type="GO" id="GO:0009401">
    <property type="term" value="P:phosphoenolpyruvate-dependent sugar phosphotransferase system"/>
    <property type="evidence" value="ECO:0007669"/>
    <property type="project" value="InterPro"/>
</dbReference>
<dbReference type="PROSITE" id="PS51099">
    <property type="entry name" value="PTS_EIIB_TYPE_2"/>
    <property type="match status" value="1"/>
</dbReference>
<dbReference type="Proteomes" id="UP000304914">
    <property type="component" value="Chromosome"/>
</dbReference>
<evidence type="ECO:0000256" key="1">
    <source>
        <dbReference type="ARBA" id="ARBA00022679"/>
    </source>
</evidence>
<dbReference type="Pfam" id="PF08279">
    <property type="entry name" value="HTH_11"/>
    <property type="match status" value="1"/>
</dbReference>
<dbReference type="InterPro" id="IPR011608">
    <property type="entry name" value="PRD"/>
</dbReference>
<feature type="domain" description="PRD" evidence="7">
    <location>
        <begin position="273"/>
        <end position="379"/>
    </location>
</feature>
<evidence type="ECO:0000256" key="2">
    <source>
        <dbReference type="ARBA" id="ARBA00022737"/>
    </source>
</evidence>
<dbReference type="STRING" id="873448.STRPO_1249"/>
<dbReference type="InterPro" id="IPR016152">
    <property type="entry name" value="PTrfase/Anion_transptr"/>
</dbReference>
<dbReference type="PROSITE" id="PS51372">
    <property type="entry name" value="PRD_2"/>
    <property type="match status" value="1"/>
</dbReference>
<gene>
    <name evidence="8" type="primary">licR_2</name>
    <name evidence="8" type="ORF">NCTC5385_00191</name>
</gene>
<dbReference type="SUPFAM" id="SSF52794">
    <property type="entry name" value="PTS system IIB component-like"/>
    <property type="match status" value="1"/>
</dbReference>
<evidence type="ECO:0000313" key="8">
    <source>
        <dbReference type="EMBL" id="VTS13576.1"/>
    </source>
</evidence>
<evidence type="ECO:0000259" key="6">
    <source>
        <dbReference type="PROSITE" id="PS51099"/>
    </source>
</evidence>
<dbReference type="GO" id="GO:0008982">
    <property type="term" value="F:protein-N(PI)-phosphohistidine-sugar phosphotransferase activity"/>
    <property type="evidence" value="ECO:0007669"/>
    <property type="project" value="InterPro"/>
</dbReference>
<evidence type="ECO:0000259" key="5">
    <source>
        <dbReference type="PROSITE" id="PS51094"/>
    </source>
</evidence>
<evidence type="ECO:0000256" key="3">
    <source>
        <dbReference type="ARBA" id="ARBA00023015"/>
    </source>
</evidence>
<evidence type="ECO:0000259" key="7">
    <source>
        <dbReference type="PROSITE" id="PS51372"/>
    </source>
</evidence>
<dbReference type="InterPro" id="IPR050661">
    <property type="entry name" value="BglG_antiterminators"/>
</dbReference>
<dbReference type="InterPro" id="IPR036388">
    <property type="entry name" value="WH-like_DNA-bd_sf"/>
</dbReference>
<dbReference type="PANTHER" id="PTHR30185:SF18">
    <property type="entry name" value="TRANSCRIPTIONAL REGULATOR MTLR"/>
    <property type="match status" value="1"/>
</dbReference>
<dbReference type="SUPFAM" id="SSF55804">
    <property type="entry name" value="Phoshotransferase/anion transport protein"/>
    <property type="match status" value="1"/>
</dbReference>
<keyword evidence="3" id="KW-0805">Transcription regulation</keyword>
<dbReference type="SUPFAM" id="SSF63520">
    <property type="entry name" value="PTS-regulatory domain, PRD"/>
    <property type="match status" value="1"/>
</dbReference>
<dbReference type="Gene3D" id="3.40.50.2300">
    <property type="match status" value="1"/>
</dbReference>
<organism evidence="8 9">
    <name type="scientific">Streptococcus pseudoporcinus</name>
    <dbReference type="NCBI Taxonomy" id="361101"/>
    <lineage>
        <taxon>Bacteria</taxon>
        <taxon>Bacillati</taxon>
        <taxon>Bacillota</taxon>
        <taxon>Bacilli</taxon>
        <taxon>Lactobacillales</taxon>
        <taxon>Streptococcaceae</taxon>
        <taxon>Streptococcus</taxon>
    </lineage>
</organism>
<dbReference type="RefSeq" id="WP_138067885.1">
    <property type="nucleotide sequence ID" value="NZ_LR594035.1"/>
</dbReference>
<dbReference type="InterPro" id="IPR036095">
    <property type="entry name" value="PTS_EIIB-like_sf"/>
</dbReference>
<keyword evidence="2" id="KW-0677">Repeat</keyword>
<protein>
    <submittedName>
        <fullName evidence="8">Transcription antiterminator</fullName>
    </submittedName>
</protein>
<reference evidence="8 9" key="1">
    <citation type="submission" date="2019-05" db="EMBL/GenBank/DDBJ databases">
        <authorList>
            <consortium name="Pathogen Informatics"/>
        </authorList>
    </citation>
    <scope>NUCLEOTIDE SEQUENCE [LARGE SCALE GENOMIC DNA]</scope>
    <source>
        <strain evidence="8 9">NCTC5385</strain>
    </source>
</reference>
<dbReference type="Gene3D" id="1.10.1790.10">
    <property type="entry name" value="PRD domain"/>
    <property type="match status" value="1"/>
</dbReference>
<dbReference type="InterPro" id="IPR036390">
    <property type="entry name" value="WH_DNA-bd_sf"/>
</dbReference>
<dbReference type="InterPro" id="IPR013011">
    <property type="entry name" value="PTS_EIIB_2"/>
</dbReference>
<dbReference type="PROSITE" id="PS51094">
    <property type="entry name" value="PTS_EIIA_TYPE_2"/>
    <property type="match status" value="1"/>
</dbReference>
<dbReference type="Pfam" id="PF00359">
    <property type="entry name" value="PTS_EIIA_2"/>
    <property type="match status" value="1"/>
</dbReference>
<sequence length="622" mass="72376">MALVNRWYEILEALVIQNQITFDDLRKRLQISPQTLTKSIEQLNAILDGDIEIIQQNNLIELAVYDYARFETILTGSLRKASDFNSASKRVAYILKRLLEATSPIVIDDLAEELTVSRSTINKDLKTAKMIAGDYQVSITGIPNRGVHIYGSEMQLRLLFIHHVYNYFDPEFLEEGTYSFLEKVYLSYRLPRKIQELLTKTIAISIKRIQENYHLSTDIPFYSNEVNSANLMEEIVYHLELDYHISMSHFERNFISFALNTQYIEGLSYQEGRLNQDFIDLYQKMVAQVKDRLLVHFDDHKLFLEMHTHLKFLVNRLIFHIQANDLFHGEIQHKYPLAFEMATVAGKVLEEHFSTRLELSECSYLALYFELIMRDKDKVRAIGSKKIAVVCTTGRGTAHLICQRLAKVLGPDIEISQFSEEQFNPEKDDNYFAIFTTVPLKFGQLKSPLVQITNLFNDQWLQNEWQRVHHFHQKRLQSNIIRFMRVQAADSYPDILTKMADALVKEGLVDHDFTARIIQRERVQSTIFGNQIAFPHALNQLDKKPILMAGVLDEPYQEGGQQVALIFMVAIPARIEEERETELLELYDDIFRVSNDDILKRALMSLETEQAFIQLTKERGIF</sequence>
<name>A0A4U9XKK8_9STRE</name>
<dbReference type="InterPro" id="IPR013196">
    <property type="entry name" value="HTH_11"/>
</dbReference>
<dbReference type="InterPro" id="IPR036634">
    <property type="entry name" value="PRD_sf"/>
</dbReference>
<feature type="domain" description="PTS EIIB type-2" evidence="6">
    <location>
        <begin position="385"/>
        <end position="473"/>
    </location>
</feature>
<dbReference type="EMBL" id="LR594035">
    <property type="protein sequence ID" value="VTS13576.1"/>
    <property type="molecule type" value="Genomic_DNA"/>
</dbReference>
<evidence type="ECO:0000256" key="4">
    <source>
        <dbReference type="ARBA" id="ARBA00023163"/>
    </source>
</evidence>
<evidence type="ECO:0000313" key="9">
    <source>
        <dbReference type="Proteomes" id="UP000304914"/>
    </source>
</evidence>
<dbReference type="GO" id="GO:0006355">
    <property type="term" value="P:regulation of DNA-templated transcription"/>
    <property type="evidence" value="ECO:0007669"/>
    <property type="project" value="InterPro"/>
</dbReference>
<feature type="domain" description="PTS EIIA type-2" evidence="5">
    <location>
        <begin position="474"/>
        <end position="619"/>
    </location>
</feature>
<dbReference type="PANTHER" id="PTHR30185">
    <property type="entry name" value="CRYPTIC BETA-GLUCOSIDE BGL OPERON ANTITERMINATOR"/>
    <property type="match status" value="1"/>
</dbReference>
<dbReference type="SUPFAM" id="SSF46785">
    <property type="entry name" value="Winged helix' DNA-binding domain"/>
    <property type="match status" value="1"/>
</dbReference>
<accession>A0A4U9XKK8</accession>